<gene>
    <name evidence="1" type="ORF">PEVE_00019637</name>
</gene>
<comment type="caution">
    <text evidence="1">The sequence shown here is derived from an EMBL/GenBank/DDBJ whole genome shotgun (WGS) entry which is preliminary data.</text>
</comment>
<name>A0ABN8M5N5_9CNID</name>
<feature type="non-terminal residue" evidence="1">
    <location>
        <position position="179"/>
    </location>
</feature>
<sequence>MQSNRDLHSIGSYPCSIGSYLSSIRSYFHSIRSYFHSIGSYMTLVYSSVVFHIYPYLCENSIPSDHNYRSAVVTIWSAVKRGRLNLDLVLVWRHTTYNYMTLSVEMWIIALTLLDTELNGSVQCFLGENLLPRLQEAQQLLAILDRDDYFNCTSYAPPVIKTGIRGRPKFYIPREQLEY</sequence>
<reference evidence="1 2" key="1">
    <citation type="submission" date="2022-05" db="EMBL/GenBank/DDBJ databases">
        <authorList>
            <consortium name="Genoscope - CEA"/>
            <person name="William W."/>
        </authorList>
    </citation>
    <scope>NUCLEOTIDE SEQUENCE [LARGE SCALE GENOMIC DNA]</scope>
</reference>
<evidence type="ECO:0000313" key="2">
    <source>
        <dbReference type="Proteomes" id="UP001159427"/>
    </source>
</evidence>
<evidence type="ECO:0000313" key="1">
    <source>
        <dbReference type="EMBL" id="CAH3023522.1"/>
    </source>
</evidence>
<organism evidence="1 2">
    <name type="scientific">Porites evermanni</name>
    <dbReference type="NCBI Taxonomy" id="104178"/>
    <lineage>
        <taxon>Eukaryota</taxon>
        <taxon>Metazoa</taxon>
        <taxon>Cnidaria</taxon>
        <taxon>Anthozoa</taxon>
        <taxon>Hexacorallia</taxon>
        <taxon>Scleractinia</taxon>
        <taxon>Fungiina</taxon>
        <taxon>Poritidae</taxon>
        <taxon>Porites</taxon>
    </lineage>
</organism>
<accession>A0ABN8M5N5</accession>
<dbReference type="Proteomes" id="UP001159427">
    <property type="component" value="Unassembled WGS sequence"/>
</dbReference>
<protein>
    <submittedName>
        <fullName evidence="1">Uncharacterized protein</fullName>
    </submittedName>
</protein>
<dbReference type="EMBL" id="CALNXI010000265">
    <property type="protein sequence ID" value="CAH3023522.1"/>
    <property type="molecule type" value="Genomic_DNA"/>
</dbReference>
<proteinExistence type="predicted"/>
<keyword evidence="2" id="KW-1185">Reference proteome</keyword>